<evidence type="ECO:0000313" key="2">
    <source>
        <dbReference type="EMBL" id="GCL48314.1"/>
    </source>
</evidence>
<protein>
    <recommendedName>
        <fullName evidence="1">SnoaL-like domain-containing protein</fullName>
    </recommendedName>
</protein>
<dbReference type="Pfam" id="PF13577">
    <property type="entry name" value="SnoaL_4"/>
    <property type="match status" value="1"/>
</dbReference>
<evidence type="ECO:0000313" key="3">
    <source>
        <dbReference type="Proteomes" id="UP000438874"/>
    </source>
</evidence>
<name>A0A6H9GE07_MICAE</name>
<organism evidence="2 3">
    <name type="scientific">Microcystis aeruginosa NIES-3787</name>
    <dbReference type="NCBI Taxonomy" id="2517782"/>
    <lineage>
        <taxon>Bacteria</taxon>
        <taxon>Bacillati</taxon>
        <taxon>Cyanobacteriota</taxon>
        <taxon>Cyanophyceae</taxon>
        <taxon>Oscillatoriophycideae</taxon>
        <taxon>Chroococcales</taxon>
        <taxon>Microcystaceae</taxon>
        <taxon>Microcystis</taxon>
    </lineage>
</organism>
<accession>A0A6H9GE07</accession>
<dbReference type="Proteomes" id="UP000438874">
    <property type="component" value="Unassembled WGS sequence"/>
</dbReference>
<sequence>MPPISEDFVVHEASLQRLVFQFADAVNHRDAELFKKLWLEEGVWEISPPIAVKVKGEDSIIELFNDLLGRWDFFVQIVHGGVVSVSDEQAQARWCMEEIGRGRDGQGFHNYGYYQDEFTFQKGGWYFARRTYHFYYLEEPQLTGTTFPL</sequence>
<dbReference type="SUPFAM" id="SSF54427">
    <property type="entry name" value="NTF2-like"/>
    <property type="match status" value="1"/>
</dbReference>
<reference evidence="2 3" key="1">
    <citation type="submission" date="2019-02" db="EMBL/GenBank/DDBJ databases">
        <title>Draft genome sequence of Arthrospira platensis NIES-3787.</title>
        <authorList>
            <person name="Yamaguchi H."/>
            <person name="Suzuki S."/>
            <person name="Kawachi M."/>
        </authorList>
    </citation>
    <scope>NUCLEOTIDE SEQUENCE [LARGE SCALE GENOMIC DNA]</scope>
    <source>
        <strain evidence="2 3">NIES-3787</strain>
    </source>
</reference>
<comment type="caution">
    <text evidence="2">The sequence shown here is derived from an EMBL/GenBank/DDBJ whole genome shotgun (WGS) entry which is preliminary data.</text>
</comment>
<dbReference type="EMBL" id="BJCH01000105">
    <property type="protein sequence ID" value="GCL48314.1"/>
    <property type="molecule type" value="Genomic_DNA"/>
</dbReference>
<dbReference type="RefSeq" id="WP_159250685.1">
    <property type="nucleotide sequence ID" value="NZ_BJCH01000105.1"/>
</dbReference>
<dbReference type="InterPro" id="IPR032710">
    <property type="entry name" value="NTF2-like_dom_sf"/>
</dbReference>
<evidence type="ECO:0000259" key="1">
    <source>
        <dbReference type="Pfam" id="PF13577"/>
    </source>
</evidence>
<feature type="domain" description="SnoaL-like" evidence="1">
    <location>
        <begin position="12"/>
        <end position="131"/>
    </location>
</feature>
<proteinExistence type="predicted"/>
<dbReference type="Gene3D" id="3.10.450.50">
    <property type="match status" value="1"/>
</dbReference>
<dbReference type="AlphaFoldDB" id="A0A6H9GE07"/>
<dbReference type="InterPro" id="IPR037401">
    <property type="entry name" value="SnoaL-like"/>
</dbReference>
<gene>
    <name evidence="2" type="ORF">NIES3787_40300</name>
</gene>